<dbReference type="InterPro" id="IPR008257">
    <property type="entry name" value="Pept_M19"/>
</dbReference>
<protein>
    <submittedName>
        <fullName evidence="1">Membrane dipeptidase</fullName>
    </submittedName>
</protein>
<evidence type="ECO:0000313" key="1">
    <source>
        <dbReference type="EMBL" id="SHM01790.1"/>
    </source>
</evidence>
<dbReference type="RefSeq" id="WP_073282477.1">
    <property type="nucleotide sequence ID" value="NZ_FRCP01000005.1"/>
</dbReference>
<dbReference type="OrthoDB" id="9804920at2"/>
<gene>
    <name evidence="1" type="ORF">SAMN02746066_00556</name>
</gene>
<dbReference type="Pfam" id="PF01244">
    <property type="entry name" value="Peptidase_M19"/>
    <property type="match status" value="1"/>
</dbReference>
<name>A0A1M7FCQ9_9FIRM</name>
<evidence type="ECO:0000313" key="2">
    <source>
        <dbReference type="Proteomes" id="UP000184038"/>
    </source>
</evidence>
<dbReference type="SUPFAM" id="SSF51556">
    <property type="entry name" value="Metallo-dependent hydrolases"/>
    <property type="match status" value="1"/>
</dbReference>
<reference evidence="1 2" key="1">
    <citation type="submission" date="2016-11" db="EMBL/GenBank/DDBJ databases">
        <authorList>
            <person name="Jaros S."/>
            <person name="Januszkiewicz K."/>
            <person name="Wedrychowicz H."/>
        </authorList>
    </citation>
    <scope>NUCLEOTIDE SEQUENCE [LARGE SCALE GENOMIC DNA]</scope>
    <source>
        <strain evidence="1 2">DSM 15930</strain>
    </source>
</reference>
<dbReference type="Gene3D" id="3.20.20.140">
    <property type="entry name" value="Metal-dependent hydrolases"/>
    <property type="match status" value="1"/>
</dbReference>
<dbReference type="STRING" id="1120996.SAMN02746066_00556"/>
<keyword evidence="2" id="KW-1185">Reference proteome</keyword>
<organism evidence="1 2">
    <name type="scientific">Anaerosporobacter mobilis DSM 15930</name>
    <dbReference type="NCBI Taxonomy" id="1120996"/>
    <lineage>
        <taxon>Bacteria</taxon>
        <taxon>Bacillati</taxon>
        <taxon>Bacillota</taxon>
        <taxon>Clostridia</taxon>
        <taxon>Lachnospirales</taxon>
        <taxon>Lachnospiraceae</taxon>
        <taxon>Anaerosporobacter</taxon>
    </lineage>
</organism>
<dbReference type="GO" id="GO:0006508">
    <property type="term" value="P:proteolysis"/>
    <property type="evidence" value="ECO:0007669"/>
    <property type="project" value="InterPro"/>
</dbReference>
<accession>A0A1M7FCQ9</accession>
<dbReference type="PANTHER" id="PTHR10443:SF12">
    <property type="entry name" value="DIPEPTIDASE"/>
    <property type="match status" value="1"/>
</dbReference>
<proteinExistence type="predicted"/>
<dbReference type="PANTHER" id="PTHR10443">
    <property type="entry name" value="MICROSOMAL DIPEPTIDASE"/>
    <property type="match status" value="1"/>
</dbReference>
<sequence length="335" mass="38696">MTKLIDMHCDTITGLYDHRVKDGSTDTLRSNSMHIDLEKLRKGNYMLQNFAIFQSLKKHENMFEDSIKYIDYFYQEMEANKDYIGVVRTYEDILKNEREGKISALLTLEEGAEAEGKLEFLRTFYRLGVRMITLTWNYENGIGYPNFHYEEGKSSDMKSRNTVEGLTEFGISFVEEMERLGIIIDVSHLSDAGFYDVLRYIKKPFVASHSNALHCCNHCRNLTDDMIRRLSERGGVTGINFYPYFLDEVLSTEVRKPYASIEKMVEHIKHIKNIGGIQCIGLGTDFDGIEGDLEIKDASYMQMLVDGLEKAGFTSTEIEAICYKNVLRVYKEILR</sequence>
<dbReference type="EMBL" id="FRCP01000005">
    <property type="protein sequence ID" value="SHM01790.1"/>
    <property type="molecule type" value="Genomic_DNA"/>
</dbReference>
<dbReference type="InterPro" id="IPR032466">
    <property type="entry name" value="Metal_Hydrolase"/>
</dbReference>
<dbReference type="Proteomes" id="UP000184038">
    <property type="component" value="Unassembled WGS sequence"/>
</dbReference>
<dbReference type="PROSITE" id="PS51365">
    <property type="entry name" value="RENAL_DIPEPTIDASE_2"/>
    <property type="match status" value="1"/>
</dbReference>
<dbReference type="GO" id="GO:0070573">
    <property type="term" value="F:metallodipeptidase activity"/>
    <property type="evidence" value="ECO:0007669"/>
    <property type="project" value="InterPro"/>
</dbReference>
<dbReference type="CDD" id="cd01301">
    <property type="entry name" value="rDP_like"/>
    <property type="match status" value="1"/>
</dbReference>
<dbReference type="AlphaFoldDB" id="A0A1M7FCQ9"/>